<dbReference type="InterPro" id="IPR050696">
    <property type="entry name" value="FtsA/MreB"/>
</dbReference>
<comment type="caution">
    <text evidence="3">The sequence shown here is derived from an EMBL/GenBank/DDBJ whole genome shotgun (WGS) entry which is preliminary data.</text>
</comment>
<dbReference type="OrthoDB" id="9773403at2"/>
<dbReference type="PIRSF" id="PIRSF019169">
    <property type="entry name" value="PilM"/>
    <property type="match status" value="1"/>
</dbReference>
<name>A0A4Z0WFG1_9GAMM</name>
<feature type="domain" description="SHS2" evidence="2">
    <location>
        <begin position="1"/>
        <end position="168"/>
    </location>
</feature>
<dbReference type="PROSITE" id="PS01036">
    <property type="entry name" value="HSP70_3"/>
    <property type="match status" value="1"/>
</dbReference>
<accession>A0A4Z0WFG1</accession>
<evidence type="ECO:0000259" key="2">
    <source>
        <dbReference type="SMART" id="SM00842"/>
    </source>
</evidence>
<dbReference type="GO" id="GO:0051301">
    <property type="term" value="P:cell division"/>
    <property type="evidence" value="ECO:0007669"/>
    <property type="project" value="InterPro"/>
</dbReference>
<dbReference type="InterPro" id="IPR005883">
    <property type="entry name" value="PilM"/>
</dbReference>
<dbReference type="RefSeq" id="WP_135483351.1">
    <property type="nucleotide sequence ID" value="NZ_SRMF01000003.1"/>
</dbReference>
<evidence type="ECO:0000313" key="3">
    <source>
        <dbReference type="EMBL" id="TGG93278.1"/>
    </source>
</evidence>
<dbReference type="Proteomes" id="UP000297475">
    <property type="component" value="Unassembled WGS sequence"/>
</dbReference>
<dbReference type="InterPro" id="IPR018181">
    <property type="entry name" value="Heat_shock_70_CS"/>
</dbReference>
<protein>
    <submittedName>
        <fullName evidence="3">Pilus assembly protein PilM</fullName>
    </submittedName>
</protein>
<dbReference type="PANTHER" id="PTHR32432">
    <property type="entry name" value="CELL DIVISION PROTEIN FTSA-RELATED"/>
    <property type="match status" value="1"/>
</dbReference>
<dbReference type="Gene3D" id="3.30.420.40">
    <property type="match status" value="2"/>
</dbReference>
<comment type="similarity">
    <text evidence="1">Belongs to the heat shock protein 70 family.</text>
</comment>
<dbReference type="CDD" id="cd24049">
    <property type="entry name" value="ASKHA_NBD_PilM"/>
    <property type="match status" value="1"/>
</dbReference>
<dbReference type="InterPro" id="IPR003494">
    <property type="entry name" value="SHS2_FtsA"/>
</dbReference>
<dbReference type="PANTHER" id="PTHR32432:SF3">
    <property type="entry name" value="ETHANOLAMINE UTILIZATION PROTEIN EUTJ"/>
    <property type="match status" value="1"/>
</dbReference>
<dbReference type="SMART" id="SM00842">
    <property type="entry name" value="FtsA"/>
    <property type="match status" value="1"/>
</dbReference>
<proteinExistence type="inferred from homology"/>
<dbReference type="SUPFAM" id="SSF53067">
    <property type="entry name" value="Actin-like ATPase domain"/>
    <property type="match status" value="2"/>
</dbReference>
<evidence type="ECO:0000256" key="1">
    <source>
        <dbReference type="ARBA" id="ARBA00007381"/>
    </source>
</evidence>
<keyword evidence="4" id="KW-1185">Reference proteome</keyword>
<dbReference type="AlphaFoldDB" id="A0A4Z0WFG1"/>
<evidence type="ECO:0000313" key="4">
    <source>
        <dbReference type="Proteomes" id="UP000297475"/>
    </source>
</evidence>
<dbReference type="InterPro" id="IPR043129">
    <property type="entry name" value="ATPase_NBD"/>
</dbReference>
<dbReference type="Pfam" id="PF11104">
    <property type="entry name" value="PilM_2"/>
    <property type="match status" value="1"/>
</dbReference>
<organism evidence="3 4">
    <name type="scientific">Natronospirillum operosum</name>
    <dbReference type="NCBI Taxonomy" id="2759953"/>
    <lineage>
        <taxon>Bacteria</taxon>
        <taxon>Pseudomonadati</taxon>
        <taxon>Pseudomonadota</taxon>
        <taxon>Gammaproteobacteria</taxon>
        <taxon>Oceanospirillales</taxon>
        <taxon>Natronospirillaceae</taxon>
        <taxon>Natronospirillum</taxon>
    </lineage>
</organism>
<dbReference type="EMBL" id="SRMF01000003">
    <property type="protein sequence ID" value="TGG93278.1"/>
    <property type="molecule type" value="Genomic_DNA"/>
</dbReference>
<dbReference type="Gene3D" id="3.30.1490.300">
    <property type="match status" value="1"/>
</dbReference>
<gene>
    <name evidence="3" type="ORF">E4656_09475</name>
</gene>
<reference evidence="3 4" key="1">
    <citation type="submission" date="2019-04" db="EMBL/GenBank/DDBJ databases">
        <title>Natronospirillum operosus gen. nov., sp. nov., a haloalkaliphilic satellite isolated from decaying biomass of laboratory culture of cyanobacterium Geitlerinema sp. and proposal of Natronospirillaceae fam. nov. and Saccharospirillaceae fam. nov.</title>
        <authorList>
            <person name="Kevbrin V."/>
            <person name="Boltyanskaya Y."/>
            <person name="Koziaeva V."/>
            <person name="Grouzdev D.S."/>
            <person name="Park M."/>
            <person name="Cho J."/>
        </authorList>
    </citation>
    <scope>NUCLEOTIDE SEQUENCE [LARGE SCALE GENOMIC DNA]</scope>
    <source>
        <strain evidence="3 4">G-116</strain>
    </source>
</reference>
<dbReference type="NCBIfam" id="TIGR01175">
    <property type="entry name" value="pilM"/>
    <property type="match status" value="1"/>
</dbReference>
<sequence length="349" mass="37790">MLGVDISSTSVKILELSRSGQQYRVEGYAVEPLPENAVVEKHINDVEAVGNTVSRALQKIRTRVKSAACAVSGSSVITKTLEVNRSLSQDDIEEQIRLDASQYIPFPLEEVAMDFDVLGPVARNNTQVEVQLAASKKDIVEDRQLALEAAGLSAEVIDVEIYALLRTFSELLPRMGDTLNKTGSLQDLTIAVMDIGHTMTTLTVMSDDRIVYTREQVFGGKQLTEEIMRRYGVTLAEAGLAKKQGGLPDDYQAEVLEPFKDAAVQQIARSLQFFFASTEFNDVDFIFLAGGTSAIPGLADIVQDKIGTPTLVANPFASMSLANRVNAANLSNDAPSLLVACGLALRSFA</sequence>